<evidence type="ECO:0000256" key="4">
    <source>
        <dbReference type="ARBA" id="ARBA00022777"/>
    </source>
</evidence>
<dbReference type="Pfam" id="PF00871">
    <property type="entry name" value="Acetate_kinase"/>
    <property type="match status" value="1"/>
</dbReference>
<dbReference type="PROSITE" id="PS01076">
    <property type="entry name" value="ACETATE_KINASE_2"/>
    <property type="match status" value="1"/>
</dbReference>
<dbReference type="PROSITE" id="PS01075">
    <property type="entry name" value="ACETATE_KINASE_1"/>
    <property type="match status" value="1"/>
</dbReference>
<feature type="site" description="Transition state stabilizer" evidence="6">
    <location>
        <position position="238"/>
    </location>
</feature>
<feature type="site" description="Transition state stabilizer" evidence="6">
    <location>
        <position position="179"/>
    </location>
</feature>
<gene>
    <name evidence="6" type="primary">ackA</name>
    <name evidence="8" type="ORF">ACEN34_03290</name>
</gene>
<comment type="catalytic activity">
    <reaction evidence="6">
        <text>acetate + ATP = acetyl phosphate + ADP</text>
        <dbReference type="Rhea" id="RHEA:11352"/>
        <dbReference type="ChEBI" id="CHEBI:22191"/>
        <dbReference type="ChEBI" id="CHEBI:30089"/>
        <dbReference type="ChEBI" id="CHEBI:30616"/>
        <dbReference type="ChEBI" id="CHEBI:456216"/>
        <dbReference type="EC" id="2.7.2.1"/>
    </reaction>
</comment>
<comment type="subcellular location">
    <subcellularLocation>
        <location evidence="6">Cytoplasm</location>
    </subcellularLocation>
</comment>
<evidence type="ECO:0000313" key="9">
    <source>
        <dbReference type="Proteomes" id="UP001625389"/>
    </source>
</evidence>
<dbReference type="HAMAP" id="MF_00020">
    <property type="entry name" value="Acetate_kinase"/>
    <property type="match status" value="1"/>
</dbReference>
<dbReference type="EC" id="2.7.2.1" evidence="6"/>
<feature type="binding site" evidence="6">
    <location>
        <begin position="205"/>
        <end position="209"/>
    </location>
    <ligand>
        <name>ATP</name>
        <dbReference type="ChEBI" id="CHEBI:30616"/>
    </ligand>
</feature>
<feature type="binding site" evidence="6">
    <location>
        <begin position="280"/>
        <end position="282"/>
    </location>
    <ligand>
        <name>ATP</name>
        <dbReference type="ChEBI" id="CHEBI:30616"/>
    </ligand>
</feature>
<keyword evidence="3 6" id="KW-0547">Nucleotide-binding</keyword>
<evidence type="ECO:0000256" key="2">
    <source>
        <dbReference type="ARBA" id="ARBA00022679"/>
    </source>
</evidence>
<protein>
    <recommendedName>
        <fullName evidence="6">Acetate kinase</fullName>
        <ecNumber evidence="6">2.7.2.1</ecNumber>
    </recommendedName>
    <alternativeName>
        <fullName evidence="6">Acetokinase</fullName>
    </alternativeName>
</protein>
<comment type="similarity">
    <text evidence="1 6 7">Belongs to the acetokinase family.</text>
</comment>
<keyword evidence="4 6" id="KW-0418">Kinase</keyword>
<evidence type="ECO:0000256" key="5">
    <source>
        <dbReference type="ARBA" id="ARBA00022840"/>
    </source>
</evidence>
<comment type="subunit">
    <text evidence="6">Homodimer.</text>
</comment>
<feature type="binding site" evidence="6">
    <location>
        <begin position="332"/>
        <end position="336"/>
    </location>
    <ligand>
        <name>ATP</name>
        <dbReference type="ChEBI" id="CHEBI:30616"/>
    </ligand>
</feature>
<feature type="binding site" evidence="6">
    <location>
        <position position="90"/>
    </location>
    <ligand>
        <name>substrate</name>
    </ligand>
</feature>
<name>A0ABW8U9T1_9LACO</name>
<dbReference type="Gene3D" id="3.30.420.40">
    <property type="match status" value="2"/>
</dbReference>
<sequence>MSKKVMAINCGSSSLKFKLYKMPAETVMVERMIERVGKDDAIFRYTYQGKKHQATQVVTDHYVAVHLVLDMLLSERIITDYSEISGVGHRVANGGSYYSDSTLINAEVEKHIDQLSVLSPLHNPVNLVGIKAITVALPHVKSVAVFDTAYHHTMPLVNKIYGIPYKYYAEDGIRRYGFHGPSHQYIALKTAELFPDHSQRIISCHIGNGASITAIKDGRSSVNSMGFTPLAGLVMGTRSGDIDPQIILYLQHQAGMSAQAIKDMLNNQSGLLGLSGISNDVRDLAKIAADSTDKRQERADLALKVFAHQIQFYIGAYAAELNGVDSIVFTAGIGEHSALVRELACRNLGYLGAKIDADKNAADALSIETADSTTKILVIPTDEEIMIARDVVRVAQLE</sequence>
<keyword evidence="9" id="KW-1185">Reference proteome</keyword>
<dbReference type="InterPro" id="IPR000890">
    <property type="entry name" value="Aliphatic_acid_kin_short-chain"/>
</dbReference>
<feature type="binding site" evidence="6">
    <location>
        <position position="9"/>
    </location>
    <ligand>
        <name>Mg(2+)</name>
        <dbReference type="ChEBI" id="CHEBI:18420"/>
    </ligand>
</feature>
<organism evidence="8 9">
    <name type="scientific">Loigolactobacillus zhaoyuanensis</name>
    <dbReference type="NCBI Taxonomy" id="2486017"/>
    <lineage>
        <taxon>Bacteria</taxon>
        <taxon>Bacillati</taxon>
        <taxon>Bacillota</taxon>
        <taxon>Bacilli</taxon>
        <taxon>Lactobacillales</taxon>
        <taxon>Lactobacillaceae</taxon>
        <taxon>Loigolactobacillus</taxon>
    </lineage>
</organism>
<keyword evidence="2 6" id="KW-0808">Transferase</keyword>
<dbReference type="PIRSF" id="PIRSF000722">
    <property type="entry name" value="Acetate_prop_kin"/>
    <property type="match status" value="1"/>
</dbReference>
<dbReference type="InterPro" id="IPR004372">
    <property type="entry name" value="Ac/propionate_kinase"/>
</dbReference>
<dbReference type="PANTHER" id="PTHR21060">
    <property type="entry name" value="ACETATE KINASE"/>
    <property type="match status" value="1"/>
</dbReference>
<dbReference type="Proteomes" id="UP001625389">
    <property type="component" value="Unassembled WGS sequence"/>
</dbReference>
<comment type="pathway">
    <text evidence="6">Metabolic intermediate biosynthesis; acetyl-CoA biosynthesis; acetyl-CoA from acetate: step 1/2.</text>
</comment>
<dbReference type="PANTHER" id="PTHR21060:SF15">
    <property type="entry name" value="ACETATE KINASE-RELATED"/>
    <property type="match status" value="1"/>
</dbReference>
<comment type="caution">
    <text evidence="8">The sequence shown here is derived from an EMBL/GenBank/DDBJ whole genome shotgun (WGS) entry which is preliminary data.</text>
</comment>
<comment type="function">
    <text evidence="6">Catalyzes the formation of acetyl phosphate from acetate and ATP. Can also catalyze the reverse reaction.</text>
</comment>
<evidence type="ECO:0000256" key="3">
    <source>
        <dbReference type="ARBA" id="ARBA00022741"/>
    </source>
</evidence>
<keyword evidence="5 6" id="KW-0067">ATP-binding</keyword>
<feature type="binding site" evidence="6">
    <location>
        <position position="383"/>
    </location>
    <ligand>
        <name>Mg(2+)</name>
        <dbReference type="ChEBI" id="CHEBI:18420"/>
    </ligand>
</feature>
<evidence type="ECO:0000256" key="1">
    <source>
        <dbReference type="ARBA" id="ARBA00008748"/>
    </source>
</evidence>
<dbReference type="GO" id="GO:0016301">
    <property type="term" value="F:kinase activity"/>
    <property type="evidence" value="ECO:0007669"/>
    <property type="project" value="UniProtKB-KW"/>
</dbReference>
<evidence type="ECO:0000313" key="8">
    <source>
        <dbReference type="EMBL" id="MFL2028636.1"/>
    </source>
</evidence>
<dbReference type="InterPro" id="IPR023865">
    <property type="entry name" value="Aliphatic_acid_kinase_CS"/>
</dbReference>
<keyword evidence="6" id="KW-0460">Magnesium</keyword>
<dbReference type="InterPro" id="IPR043129">
    <property type="entry name" value="ATPase_NBD"/>
</dbReference>
<comment type="cofactor">
    <cofactor evidence="6">
        <name>Mg(2+)</name>
        <dbReference type="ChEBI" id="CHEBI:18420"/>
    </cofactor>
    <cofactor evidence="6">
        <name>Mn(2+)</name>
        <dbReference type="ChEBI" id="CHEBI:29035"/>
    </cofactor>
    <text evidence="6">Mg(2+). Can also accept Mn(2+).</text>
</comment>
<keyword evidence="6" id="KW-0479">Metal-binding</keyword>
<accession>A0ABW8U9T1</accession>
<feature type="binding site" evidence="6">
    <location>
        <position position="16"/>
    </location>
    <ligand>
        <name>ATP</name>
        <dbReference type="ChEBI" id="CHEBI:30616"/>
    </ligand>
</feature>
<dbReference type="CDD" id="cd24010">
    <property type="entry name" value="ASKHA_NBD_AcK_PK"/>
    <property type="match status" value="1"/>
</dbReference>
<feature type="active site" description="Proton donor/acceptor" evidence="6">
    <location>
        <position position="147"/>
    </location>
</feature>
<evidence type="ECO:0000256" key="7">
    <source>
        <dbReference type="RuleBase" id="RU003835"/>
    </source>
</evidence>
<reference evidence="8 9" key="1">
    <citation type="submission" date="2024-08" db="EMBL/GenBank/DDBJ databases">
        <authorList>
            <person name="Arias E."/>
        </authorList>
    </citation>
    <scope>NUCLEOTIDE SEQUENCE [LARGE SCALE GENOMIC DNA]</scope>
    <source>
        <strain evidence="8 9">FAM 25317</strain>
    </source>
</reference>
<keyword evidence="6" id="KW-0963">Cytoplasm</keyword>
<dbReference type="PRINTS" id="PR00471">
    <property type="entry name" value="ACETATEKNASE"/>
</dbReference>
<dbReference type="RefSeq" id="WP_125550397.1">
    <property type="nucleotide sequence ID" value="NZ_JBGQPK010000007.1"/>
</dbReference>
<dbReference type="SUPFAM" id="SSF53067">
    <property type="entry name" value="Actin-like ATPase domain"/>
    <property type="match status" value="2"/>
</dbReference>
<proteinExistence type="inferred from homology"/>
<evidence type="ECO:0000256" key="6">
    <source>
        <dbReference type="HAMAP-Rule" id="MF_00020"/>
    </source>
</evidence>
<dbReference type="EMBL" id="JBGQPK010000007">
    <property type="protein sequence ID" value="MFL2028636.1"/>
    <property type="molecule type" value="Genomic_DNA"/>
</dbReference>
<dbReference type="NCBIfam" id="TIGR00016">
    <property type="entry name" value="ackA"/>
    <property type="match status" value="1"/>
</dbReference>